<dbReference type="GeneID" id="87921895"/>
<dbReference type="Pfam" id="PF01041">
    <property type="entry name" value="DegT_DnrJ_EryC1"/>
    <property type="match status" value="1"/>
</dbReference>
<dbReference type="RefSeq" id="XP_062753849.1">
    <property type="nucleotide sequence ID" value="XM_062901990.1"/>
</dbReference>
<dbReference type="InterPro" id="IPR015424">
    <property type="entry name" value="PyrdxlP-dep_Trfase"/>
</dbReference>
<dbReference type="GO" id="GO:0030170">
    <property type="term" value="F:pyridoxal phosphate binding"/>
    <property type="evidence" value="ECO:0007669"/>
    <property type="project" value="TreeGrafter"/>
</dbReference>
<organism evidence="1 2">
    <name type="scientific">Trichoderma aggressivum f. europaeum</name>
    <dbReference type="NCBI Taxonomy" id="173218"/>
    <lineage>
        <taxon>Eukaryota</taxon>
        <taxon>Fungi</taxon>
        <taxon>Dikarya</taxon>
        <taxon>Ascomycota</taxon>
        <taxon>Pezizomycotina</taxon>
        <taxon>Sordariomycetes</taxon>
        <taxon>Hypocreomycetidae</taxon>
        <taxon>Hypocreales</taxon>
        <taxon>Hypocreaceae</taxon>
        <taxon>Trichoderma</taxon>
    </lineage>
</organism>
<name>A0AAE1IE21_9HYPO</name>
<dbReference type="InterPro" id="IPR015421">
    <property type="entry name" value="PyrdxlP-dep_Trfase_major"/>
</dbReference>
<evidence type="ECO:0000313" key="2">
    <source>
        <dbReference type="Proteomes" id="UP001273209"/>
    </source>
</evidence>
<dbReference type="GO" id="GO:0008483">
    <property type="term" value="F:transaminase activity"/>
    <property type="evidence" value="ECO:0007669"/>
    <property type="project" value="TreeGrafter"/>
</dbReference>
<dbReference type="EMBL" id="JAWRVG010000031">
    <property type="protein sequence ID" value="KAK4068625.1"/>
    <property type="molecule type" value="Genomic_DNA"/>
</dbReference>
<dbReference type="GO" id="GO:0000271">
    <property type="term" value="P:polysaccharide biosynthetic process"/>
    <property type="evidence" value="ECO:0007669"/>
    <property type="project" value="TreeGrafter"/>
</dbReference>
<keyword evidence="2" id="KW-1185">Reference proteome</keyword>
<dbReference type="Proteomes" id="UP001273209">
    <property type="component" value="Unassembled WGS sequence"/>
</dbReference>
<gene>
    <name evidence="1" type="ORF">Triagg1_7273</name>
</gene>
<proteinExistence type="predicted"/>
<dbReference type="SUPFAM" id="SSF53383">
    <property type="entry name" value="PLP-dependent transferases"/>
    <property type="match status" value="1"/>
</dbReference>
<accession>A0AAE1IE21</accession>
<reference evidence="1" key="1">
    <citation type="submission" date="2023-11" db="EMBL/GenBank/DDBJ databases">
        <title>The genome sequences of three competitors of mushroom-forming fungi.</title>
        <authorList>
            <person name="Beijen E."/>
            <person name="Ohm R.A."/>
        </authorList>
    </citation>
    <scope>NUCLEOTIDE SEQUENCE</scope>
    <source>
        <strain evidence="1">CBS 100526</strain>
    </source>
</reference>
<protein>
    <recommendedName>
        <fullName evidence="3">Pyridoxal phosphate-dependent transferase</fullName>
    </recommendedName>
</protein>
<evidence type="ECO:0008006" key="3">
    <source>
        <dbReference type="Google" id="ProtNLM"/>
    </source>
</evidence>
<comment type="caution">
    <text evidence="1">The sequence shown here is derived from an EMBL/GenBank/DDBJ whole genome shotgun (WGS) entry which is preliminary data.</text>
</comment>
<dbReference type="PANTHER" id="PTHR30244">
    <property type="entry name" value="TRANSAMINASE"/>
    <property type="match status" value="1"/>
</dbReference>
<dbReference type="AlphaFoldDB" id="A0AAE1IE21"/>
<dbReference type="PANTHER" id="PTHR30244:SF34">
    <property type="entry name" value="DTDP-4-AMINO-4,6-DIDEOXYGALACTOSE TRANSAMINASE"/>
    <property type="match status" value="1"/>
</dbReference>
<dbReference type="InterPro" id="IPR000653">
    <property type="entry name" value="DegT/StrS_aminotransferase"/>
</dbReference>
<dbReference type="Gene3D" id="3.40.640.10">
    <property type="entry name" value="Type I PLP-dependent aspartate aminotransferase-like (Major domain)"/>
    <property type="match status" value="1"/>
</dbReference>
<sequence>MNAKLTLLRYATSPVQSTHRQLAILGGYPAFPPGSSVPLIQVQGYRPKGDSSAVDAVLANEANEDSKSRPSQQRFVSKILPGVGEPGASYRVTLQSRIGEFLKLDTANTSVICVTSGTNAIRAVLKGVHAKGDSEDCKEVIVPATTAGATIEAVIEEGFEPVFVDVDPASWHLSYEGTKRAISNKTAAIITVDWLGTQCALGPFRKLADKHGIPLISDSAQSFGATNGQPPSIGLAHATIYSLDPTGILRREALAEPNAFVCLRALESLIDALEKRGAAGKLYRRLLGAFGLNAKVLCNTPKAENVHCSTERMPCVGAIDKLASRGRVGGDLKHSRLLATTSVTLPISNMMTLETVETICGLIKLIQHKAGDILEANKGEVAPAAPRGSADVMDLESKYRLHLVIPILDSANSMYSKVFVPRDHMLEHKISIDEFLARFRSQRQWKLNERVLAELRVDTIIGTTVILAPHGAGRNSASPVALDGGGSSATVTLVPGPEGKLTVRKSATGYGIDGNGAPWLRLQSLFLSASRAVKKTGMWTTKSSSEAIIGKLFDYSADGDFHTLTIQQHPGLDTTNGAALTLLPALISDKVVKKWIDQVEHHGARSFELRVRVGEAAHFVADCACALGRGTPWRVVPLFLLGLEKLNDVVTLLDGKAQLSVDNESVSYDLSRRGSSSRSQFTGRNNDKLLSPGSFGISPLHLAVLQANQLPFPKPGRWVVENDSFFLLSRPLALGGDDVCLLATKRPTSGSSSSWRVCVDGSVKEDGRLFAKHFRDIEAHERGSELIRTTSGLSVPHHLAKQVARREDDYSARTSPLLVDIVLPREYLKLLANVRSDARLSSLAYAGAAVQWLQRNAGKF</sequence>
<evidence type="ECO:0000313" key="1">
    <source>
        <dbReference type="EMBL" id="KAK4068625.1"/>
    </source>
</evidence>